<evidence type="ECO:0000256" key="1">
    <source>
        <dbReference type="ARBA" id="ARBA00001946"/>
    </source>
</evidence>
<evidence type="ECO:0000256" key="5">
    <source>
        <dbReference type="HAMAP-Rule" id="MF_00209"/>
    </source>
</evidence>
<comment type="caution">
    <text evidence="7">The sequence shown here is derived from an EMBL/GenBank/DDBJ whole genome shotgun (WGS) entry which is preliminary data.</text>
</comment>
<dbReference type="GO" id="GO:0005737">
    <property type="term" value="C:cytoplasm"/>
    <property type="evidence" value="ECO:0007669"/>
    <property type="project" value="UniProtKB-SubCell"/>
</dbReference>
<feature type="binding site" evidence="5">
    <location>
        <position position="71"/>
    </location>
    <ligand>
        <name>Mg(2+)</name>
        <dbReference type="ChEBI" id="CHEBI:18420"/>
        <label>2</label>
    </ligand>
</feature>
<evidence type="ECO:0000256" key="3">
    <source>
        <dbReference type="ARBA" id="ARBA00022801"/>
    </source>
</evidence>
<dbReference type="PROSITE" id="PS00387">
    <property type="entry name" value="PPASE"/>
    <property type="match status" value="1"/>
</dbReference>
<comment type="subcellular location">
    <subcellularLocation>
        <location evidence="5">Cytoplasm</location>
    </subcellularLocation>
</comment>
<dbReference type="GO" id="GO:0004427">
    <property type="term" value="F:inorganic diphosphate phosphatase activity"/>
    <property type="evidence" value="ECO:0007669"/>
    <property type="project" value="UniProtKB-UniRule"/>
</dbReference>
<reference evidence="7 8" key="1">
    <citation type="submission" date="2020-08" db="EMBL/GenBank/DDBJ databases">
        <title>Genomic Encyclopedia of Type Strains, Phase IV (KMG-IV): sequencing the most valuable type-strain genomes for metagenomic binning, comparative biology and taxonomic classification.</title>
        <authorList>
            <person name="Goeker M."/>
        </authorList>
    </citation>
    <scope>NUCLEOTIDE SEQUENCE [LARGE SCALE GENOMIC DNA]</scope>
    <source>
        <strain evidence="7 8">DSM 102189</strain>
    </source>
</reference>
<dbReference type="NCBIfam" id="NF002317">
    <property type="entry name" value="PRK01250.1"/>
    <property type="match status" value="1"/>
</dbReference>
<dbReference type="RefSeq" id="WP_184202663.1">
    <property type="nucleotide sequence ID" value="NZ_JACIIV010000034.1"/>
</dbReference>
<dbReference type="EMBL" id="JACIIV010000034">
    <property type="protein sequence ID" value="MBB6229171.1"/>
    <property type="molecule type" value="Genomic_DNA"/>
</dbReference>
<dbReference type="PANTHER" id="PTHR10286">
    <property type="entry name" value="INORGANIC PYROPHOSPHATASE"/>
    <property type="match status" value="1"/>
</dbReference>
<feature type="binding site" evidence="5">
    <location>
        <position position="44"/>
    </location>
    <ligand>
        <name>substrate</name>
    </ligand>
</feature>
<evidence type="ECO:0000256" key="2">
    <source>
        <dbReference type="ARBA" id="ARBA00022723"/>
    </source>
</evidence>
<name>A0A841LBV5_9SPHN</name>
<dbReference type="CDD" id="cd00412">
    <property type="entry name" value="pyrophosphatase"/>
    <property type="match status" value="1"/>
</dbReference>
<evidence type="ECO:0000313" key="8">
    <source>
        <dbReference type="Proteomes" id="UP000538147"/>
    </source>
</evidence>
<dbReference type="EC" id="3.6.1.1" evidence="5"/>
<dbReference type="SUPFAM" id="SSF50324">
    <property type="entry name" value="Inorganic pyrophosphatase"/>
    <property type="match status" value="1"/>
</dbReference>
<dbReference type="AlphaFoldDB" id="A0A841LBV5"/>
<keyword evidence="3 5" id="KW-0378">Hydrolase</keyword>
<comment type="function">
    <text evidence="5">Catalyzes the hydrolysis of inorganic pyrophosphate (PPi) forming two phosphate ions.</text>
</comment>
<comment type="subunit">
    <text evidence="5">Homohexamer.</text>
</comment>
<feature type="region of interest" description="Disordered" evidence="6">
    <location>
        <begin position="171"/>
        <end position="190"/>
    </location>
</feature>
<organism evidence="7 8">
    <name type="scientific">Polymorphobacter multimanifer</name>
    <dbReference type="NCBI Taxonomy" id="1070431"/>
    <lineage>
        <taxon>Bacteria</taxon>
        <taxon>Pseudomonadati</taxon>
        <taxon>Pseudomonadota</taxon>
        <taxon>Alphaproteobacteria</taxon>
        <taxon>Sphingomonadales</taxon>
        <taxon>Sphingosinicellaceae</taxon>
        <taxon>Polymorphobacter</taxon>
    </lineage>
</organism>
<evidence type="ECO:0000313" key="7">
    <source>
        <dbReference type="EMBL" id="MBB6229171.1"/>
    </source>
</evidence>
<keyword evidence="8" id="KW-1185">Reference proteome</keyword>
<feature type="binding site" evidence="5">
    <location>
        <position position="56"/>
    </location>
    <ligand>
        <name>substrate</name>
    </ligand>
</feature>
<keyword evidence="2 5" id="KW-0479">Metal-binding</keyword>
<dbReference type="HAMAP" id="MF_00209">
    <property type="entry name" value="Inorganic_PPase"/>
    <property type="match status" value="1"/>
</dbReference>
<keyword evidence="4 5" id="KW-0460">Magnesium</keyword>
<comment type="catalytic activity">
    <reaction evidence="5">
        <text>diphosphate + H2O = 2 phosphate + H(+)</text>
        <dbReference type="Rhea" id="RHEA:24576"/>
        <dbReference type="ChEBI" id="CHEBI:15377"/>
        <dbReference type="ChEBI" id="CHEBI:15378"/>
        <dbReference type="ChEBI" id="CHEBI:33019"/>
        <dbReference type="ChEBI" id="CHEBI:43474"/>
        <dbReference type="EC" id="3.6.1.1"/>
    </reaction>
</comment>
<dbReference type="GO" id="GO:0006796">
    <property type="term" value="P:phosphate-containing compound metabolic process"/>
    <property type="evidence" value="ECO:0007669"/>
    <property type="project" value="InterPro"/>
</dbReference>
<accession>A0A841LBV5</accession>
<dbReference type="InterPro" id="IPR008162">
    <property type="entry name" value="Pyrophosphatase"/>
</dbReference>
<proteinExistence type="inferred from homology"/>
<evidence type="ECO:0000256" key="4">
    <source>
        <dbReference type="ARBA" id="ARBA00022842"/>
    </source>
</evidence>
<feature type="binding site" evidence="5">
    <location>
        <position position="142"/>
    </location>
    <ligand>
        <name>substrate</name>
    </ligand>
</feature>
<comment type="cofactor">
    <cofactor evidence="1 5">
        <name>Mg(2+)</name>
        <dbReference type="ChEBI" id="CHEBI:18420"/>
    </cofactor>
</comment>
<gene>
    <name evidence="5" type="primary">ppa</name>
    <name evidence="7" type="ORF">FHS79_003372</name>
</gene>
<dbReference type="Proteomes" id="UP000538147">
    <property type="component" value="Unassembled WGS sequence"/>
</dbReference>
<keyword evidence="5" id="KW-0963">Cytoplasm</keyword>
<protein>
    <recommendedName>
        <fullName evidence="5">Inorganic pyrophosphatase</fullName>
        <ecNumber evidence="5">3.6.1.1</ecNumber>
    </recommendedName>
    <alternativeName>
        <fullName evidence="5">Pyrophosphate phospho-hydrolase</fullName>
        <shortName evidence="5">PPase</shortName>
    </alternativeName>
</protein>
<evidence type="ECO:0000256" key="6">
    <source>
        <dbReference type="SAM" id="MobiDB-lite"/>
    </source>
</evidence>
<comment type="similarity">
    <text evidence="5">Belongs to the PPase family.</text>
</comment>
<dbReference type="GO" id="GO:0000287">
    <property type="term" value="F:magnesium ion binding"/>
    <property type="evidence" value="ECO:0007669"/>
    <property type="project" value="UniProtKB-UniRule"/>
</dbReference>
<dbReference type="InterPro" id="IPR036649">
    <property type="entry name" value="Pyrophosphatase_sf"/>
</dbReference>
<dbReference type="Gene3D" id="3.90.80.10">
    <property type="entry name" value="Inorganic pyrophosphatase"/>
    <property type="match status" value="1"/>
</dbReference>
<sequence length="190" mass="21288">MRIDQIPIGVNPPHDVNVVVECPLGGEPIKYEIDKASGALFVDRILHTPMRYPVNYGFIPHTLAEDGDPIDVLIVARTPFIPGSIARVRPVGVLMMTDDGGGDAKLLCVNVHKVYPYYDNVNEYTDLPEILLQQIEHFFTHYKDLEPGKWTRCEGWQGRAKAEELIIESIERAKAAEKPEPKPHPGDPRG</sequence>
<feature type="binding site" evidence="5">
    <location>
        <position position="30"/>
    </location>
    <ligand>
        <name>substrate</name>
    </ligand>
</feature>
<feature type="binding site" evidence="5">
    <location>
        <position position="66"/>
    </location>
    <ligand>
        <name>Mg(2+)</name>
        <dbReference type="ChEBI" id="CHEBI:18420"/>
        <label>1</label>
    </ligand>
</feature>
<dbReference type="Pfam" id="PF00719">
    <property type="entry name" value="Pyrophosphatase"/>
    <property type="match status" value="1"/>
</dbReference>
<feature type="binding site" evidence="5">
    <location>
        <position position="71"/>
    </location>
    <ligand>
        <name>Mg(2+)</name>
        <dbReference type="ChEBI" id="CHEBI:18420"/>
        <label>1</label>
    </ligand>
</feature>
<feature type="binding site" evidence="5">
    <location>
        <position position="103"/>
    </location>
    <ligand>
        <name>Mg(2+)</name>
        <dbReference type="ChEBI" id="CHEBI:18420"/>
        <label>1</label>
    </ligand>
</feature>